<feature type="binding site" evidence="3">
    <location>
        <position position="112"/>
    </location>
    <ligand>
        <name>Mg(2+)</name>
        <dbReference type="ChEBI" id="CHEBI:18420"/>
    </ligand>
</feature>
<evidence type="ECO:0000259" key="6">
    <source>
        <dbReference type="Pfam" id="PF17837"/>
    </source>
</evidence>
<dbReference type="PANTHER" id="PTHR38096">
    <property type="entry name" value="ENTEROBACTIN SYNTHASE COMPONENT D"/>
    <property type="match status" value="1"/>
</dbReference>
<dbReference type="InterPro" id="IPR041354">
    <property type="entry name" value="4PPT_N"/>
</dbReference>
<dbReference type="GO" id="GO:0009239">
    <property type="term" value="P:enterobactin biosynthetic process"/>
    <property type="evidence" value="ECO:0007669"/>
    <property type="project" value="InterPro"/>
</dbReference>
<dbReference type="HOGENOM" id="CLU_075076_0_0_11"/>
<evidence type="ECO:0000259" key="5">
    <source>
        <dbReference type="Pfam" id="PF01648"/>
    </source>
</evidence>
<dbReference type="Pfam" id="PF01648">
    <property type="entry name" value="ACPS"/>
    <property type="match status" value="1"/>
</dbReference>
<dbReference type="Pfam" id="PF17837">
    <property type="entry name" value="4PPT_N"/>
    <property type="match status" value="1"/>
</dbReference>
<dbReference type="FunCoup" id="E3ITV2">
    <property type="interactions" value="2"/>
</dbReference>
<dbReference type="InterPro" id="IPR003542">
    <property type="entry name" value="Enbac_synth_compD-like"/>
</dbReference>
<dbReference type="Proteomes" id="UP000002484">
    <property type="component" value="Chromosome"/>
</dbReference>
<feature type="binding site" evidence="2">
    <location>
        <position position="111"/>
    </location>
    <ligand>
        <name>CoA</name>
        <dbReference type="ChEBI" id="CHEBI:57287"/>
    </ligand>
</feature>
<dbReference type="InterPro" id="IPR008278">
    <property type="entry name" value="4-PPantetheinyl_Trfase_dom"/>
</dbReference>
<dbReference type="Gene3D" id="3.90.470.20">
    <property type="entry name" value="4'-phosphopantetheinyl transferase domain"/>
    <property type="match status" value="1"/>
</dbReference>
<feature type="domain" description="4'-phosphopantetheinyl transferase" evidence="5">
    <location>
        <begin position="107"/>
        <end position="180"/>
    </location>
</feature>
<dbReference type="PRINTS" id="PR01399">
    <property type="entry name" value="ENTSNTHTASED"/>
</dbReference>
<dbReference type="EMBL" id="CP002299">
    <property type="protein sequence ID" value="ADP79999.1"/>
    <property type="molecule type" value="Genomic_DNA"/>
</dbReference>
<feature type="binding site" evidence="2">
    <location>
        <position position="156"/>
    </location>
    <ligand>
        <name>CoA</name>
        <dbReference type="ChEBI" id="CHEBI:57287"/>
    </ligand>
</feature>
<feature type="compositionally biased region" description="Low complexity" evidence="4">
    <location>
        <begin position="184"/>
        <end position="196"/>
    </location>
</feature>
<accession>E3ITV2</accession>
<evidence type="ECO:0000256" key="3">
    <source>
        <dbReference type="PIRSR" id="PIRSR603542-2"/>
    </source>
</evidence>
<dbReference type="GO" id="GO:0005886">
    <property type="term" value="C:plasma membrane"/>
    <property type="evidence" value="ECO:0007669"/>
    <property type="project" value="TreeGrafter"/>
</dbReference>
<dbReference type="GO" id="GO:0009366">
    <property type="term" value="C:enterobactin synthetase complex"/>
    <property type="evidence" value="ECO:0007669"/>
    <property type="project" value="InterPro"/>
</dbReference>
<organism evidence="7 8">
    <name type="scientific">Pseudofrankia inefficax (strain DSM 45817 / CECT 9037 / DDB 130130 / EuI1c)</name>
    <name type="common">Frankia inefficax</name>
    <dbReference type="NCBI Taxonomy" id="298654"/>
    <lineage>
        <taxon>Bacteria</taxon>
        <taxon>Bacillati</taxon>
        <taxon>Actinomycetota</taxon>
        <taxon>Actinomycetes</taxon>
        <taxon>Frankiales</taxon>
        <taxon>Frankiaceae</taxon>
        <taxon>Pseudofrankia</taxon>
    </lineage>
</organism>
<reference evidence="7 8" key="1">
    <citation type="submission" date="2010-10" db="EMBL/GenBank/DDBJ databases">
        <title>Complete sequence of Frankia sp. EuI1c.</title>
        <authorList>
            <consortium name="US DOE Joint Genome Institute"/>
            <person name="Lucas S."/>
            <person name="Copeland A."/>
            <person name="Lapidus A."/>
            <person name="Cheng J.-F."/>
            <person name="Bruce D."/>
            <person name="Goodwin L."/>
            <person name="Pitluck S."/>
            <person name="Chertkov O."/>
            <person name="Detter J.C."/>
            <person name="Han C."/>
            <person name="Tapia R."/>
            <person name="Land M."/>
            <person name="Hauser L."/>
            <person name="Jeffries C."/>
            <person name="Kyrpides N."/>
            <person name="Ivanova N."/>
            <person name="Mikhailova N."/>
            <person name="Beauchemin N."/>
            <person name="Sen A."/>
            <person name="Sur S.A."/>
            <person name="Gtari M."/>
            <person name="Wall L."/>
            <person name="Tisa L."/>
            <person name="Woyke T."/>
        </authorList>
    </citation>
    <scope>NUCLEOTIDE SEQUENCE [LARGE SCALE GENOMIC DNA]</scope>
    <source>
        <strain evidence="8">DSM 45817 / CECT 9037 / EuI1c</strain>
    </source>
</reference>
<proteinExistence type="predicted"/>
<feature type="domain" description="4'-phosphopantetheinyl transferase N-terminal" evidence="6">
    <location>
        <begin position="33"/>
        <end position="100"/>
    </location>
</feature>
<feature type="binding site" evidence="2">
    <location>
        <position position="160"/>
    </location>
    <ligand>
        <name>CoA</name>
        <dbReference type="ChEBI" id="CHEBI:57287"/>
    </ligand>
</feature>
<evidence type="ECO:0000256" key="2">
    <source>
        <dbReference type="PIRSR" id="PIRSR603542-1"/>
    </source>
</evidence>
<dbReference type="eggNOG" id="COG2977">
    <property type="taxonomic scope" value="Bacteria"/>
</dbReference>
<comment type="cofactor">
    <cofactor evidence="3">
        <name>Mg(2+)</name>
        <dbReference type="ChEBI" id="CHEBI:18420"/>
    </cofactor>
</comment>
<evidence type="ECO:0000313" key="8">
    <source>
        <dbReference type="Proteomes" id="UP000002484"/>
    </source>
</evidence>
<gene>
    <name evidence="7" type="ordered locus">FraEuI1c_1949</name>
</gene>
<dbReference type="KEGG" id="fri:FraEuI1c_1949"/>
<dbReference type="InterPro" id="IPR037143">
    <property type="entry name" value="4-PPantetheinyl_Trfase_dom_sf"/>
</dbReference>
<feature type="binding site" evidence="3">
    <location>
        <position position="111"/>
    </location>
    <ligand>
        <name>Mg(2+)</name>
        <dbReference type="ChEBI" id="CHEBI:18420"/>
    </ligand>
</feature>
<keyword evidence="3" id="KW-0479">Metal-binding</keyword>
<keyword evidence="8" id="KW-1185">Reference proteome</keyword>
<keyword evidence="3" id="KW-0460">Magnesium</keyword>
<keyword evidence="1 7" id="KW-0808">Transferase</keyword>
<feature type="binding site" evidence="2">
    <location>
        <position position="170"/>
    </location>
    <ligand>
        <name>CoA</name>
        <dbReference type="ChEBI" id="CHEBI:57287"/>
    </ligand>
</feature>
<dbReference type="GO" id="GO:0000287">
    <property type="term" value="F:magnesium ion binding"/>
    <property type="evidence" value="ECO:0007669"/>
    <property type="project" value="InterPro"/>
</dbReference>
<feature type="binding site" evidence="2">
    <location>
        <position position="53"/>
    </location>
    <ligand>
        <name>CoA</name>
        <dbReference type="ChEBI" id="CHEBI:57287"/>
    </ligand>
</feature>
<dbReference type="SUPFAM" id="SSF56214">
    <property type="entry name" value="4'-phosphopantetheinyl transferase"/>
    <property type="match status" value="1"/>
</dbReference>
<dbReference type="InParanoid" id="E3ITV2"/>
<feature type="region of interest" description="Disordered" evidence="4">
    <location>
        <begin position="183"/>
        <end position="218"/>
    </location>
</feature>
<evidence type="ECO:0000313" key="7">
    <source>
        <dbReference type="EMBL" id="ADP79999.1"/>
    </source>
</evidence>
<sequence length="273" mass="28383">MGAAASLLADLVPAKAVAAETLVDESPSELFPAEEALLARAVPKRRREFTAGRVCARRAMARLGVAPAPLLAGPNREPLWPAGLVGSITHCEGYRAAVVARAGDVLSIGIDAEPNGPTPDGVFERIALPAESSWVRAVARAEPEVHWDRLLFCAKESVYKAWFPLAGSWLGFEDALITLDGRPADASPAAQGPAAHGPGGSGPDDSGPTGDVERTGAATRRTGTFTAKLLVTGPVLPGGRRLTSMRGRYLVTQGLILAVVAISPEDRVDGDSA</sequence>
<protein>
    <submittedName>
        <fullName evidence="7">4'-phosphopantetheinyl transferase</fullName>
    </submittedName>
</protein>
<feature type="binding site" evidence="2">
    <location>
        <position position="45"/>
    </location>
    <ligand>
        <name>CoA</name>
        <dbReference type="ChEBI" id="CHEBI:57287"/>
    </ligand>
</feature>
<dbReference type="STRING" id="298654.FraEuI1c_1949"/>
<dbReference type="GO" id="GO:0008897">
    <property type="term" value="F:holo-[acyl-carrier-protein] synthase activity"/>
    <property type="evidence" value="ECO:0007669"/>
    <property type="project" value="InterPro"/>
</dbReference>
<name>E3ITV2_PSEI1</name>
<feature type="binding site" evidence="3">
    <location>
        <position position="113"/>
    </location>
    <ligand>
        <name>Mg(2+)</name>
        <dbReference type="ChEBI" id="CHEBI:18420"/>
    </ligand>
</feature>
<evidence type="ECO:0000256" key="4">
    <source>
        <dbReference type="SAM" id="MobiDB-lite"/>
    </source>
</evidence>
<feature type="binding site" evidence="2">
    <location>
        <begin position="89"/>
        <end position="90"/>
    </location>
    <ligand>
        <name>CoA</name>
        <dbReference type="ChEBI" id="CHEBI:57287"/>
    </ligand>
</feature>
<dbReference type="PANTHER" id="PTHR38096:SF1">
    <property type="entry name" value="ENTEROBACTIN SYNTHASE COMPONENT D"/>
    <property type="match status" value="1"/>
</dbReference>
<evidence type="ECO:0000256" key="1">
    <source>
        <dbReference type="ARBA" id="ARBA00022679"/>
    </source>
</evidence>
<dbReference type="AlphaFoldDB" id="E3ITV2"/>